<protein>
    <submittedName>
        <fullName evidence="1">Chorismate synthase</fullName>
        <ecNumber evidence="1">4.2.3.5</ecNumber>
    </submittedName>
</protein>
<proteinExistence type="predicted"/>
<name>A0AC61MRQ6_9FIRM</name>
<dbReference type="EMBL" id="CP066744">
    <property type="protein sequence ID" value="QQK08132.1"/>
    <property type="molecule type" value="Genomic_DNA"/>
</dbReference>
<gene>
    <name evidence="1" type="primary">aroC</name>
    <name evidence="1" type="ORF">JFY71_00945</name>
</gene>
<dbReference type="EC" id="4.2.3.5" evidence="1"/>
<keyword evidence="1" id="KW-0456">Lyase</keyword>
<sequence>MSSSFGSKLKVSIFGESHGKAIGCTVDSLPAGEKIDLDRLNQFMGRRAPGKNKFGTKRKEADEVEFLSGIVDGVTTGSPLTAIIFNKDQRSKDYKNLDIIPRPSHADFTAYVKYKGFADMRGGGHFSGRLTAPICIVGGIAKQILERKNIFVGAHLLSLGELNDDSYDFVNLSKEDLELVSNRDFPVINEETAELMKEYLNNIRKQEDSIGGIIEAGVIGLPVGLGNPMFDGIENKLAKVLFGVPGIKGLEFGSGFQGTKLKGSTHNDAFDIANGKVVTKTNNNGGIIGGISNGMPVLLKVAMKATPSISLEQDSINLNTNRKEKLVIHGRHDPCIAIRAVPVIEAVVAIVILDLIMEEGLL</sequence>
<reference evidence="1 2" key="1">
    <citation type="journal article" date="2022" name="Int. J. Syst. Evol. Microbiol.">
        <title>Miniphocaeibacter halophilus sp. nov., an ammonium-tolerant acetate-producing bacterium isolated from a biogas system.</title>
        <authorList>
            <person name="Schnurer A."/>
            <person name="Singh A."/>
            <person name="Bi S."/>
            <person name="Qiao W."/>
            <person name="Westerholm M."/>
        </authorList>
    </citation>
    <scope>NUCLEOTIDE SEQUENCE [LARGE SCALE GENOMIC DNA]</scope>
    <source>
        <strain evidence="1 2">AMB_01</strain>
    </source>
</reference>
<dbReference type="Proteomes" id="UP000595814">
    <property type="component" value="Chromosome"/>
</dbReference>
<keyword evidence="2" id="KW-1185">Reference proteome</keyword>
<accession>A0AC61MRQ6</accession>
<organism evidence="1 2">
    <name type="scientific">Miniphocaeibacter halophilus</name>
    <dbReference type="NCBI Taxonomy" id="2931922"/>
    <lineage>
        <taxon>Bacteria</taxon>
        <taxon>Bacillati</taxon>
        <taxon>Bacillota</taxon>
        <taxon>Tissierellia</taxon>
        <taxon>Tissierellales</taxon>
        <taxon>Peptoniphilaceae</taxon>
        <taxon>Miniphocaeibacter</taxon>
    </lineage>
</organism>
<evidence type="ECO:0000313" key="1">
    <source>
        <dbReference type="EMBL" id="QQK08132.1"/>
    </source>
</evidence>
<evidence type="ECO:0000313" key="2">
    <source>
        <dbReference type="Proteomes" id="UP000595814"/>
    </source>
</evidence>